<feature type="domain" description="GH18" evidence="10">
    <location>
        <begin position="28"/>
        <end position="404"/>
    </location>
</feature>
<dbReference type="InterPro" id="IPR050314">
    <property type="entry name" value="Glycosyl_Hydrlase_18"/>
</dbReference>
<dbReference type="InterPro" id="IPR011583">
    <property type="entry name" value="Chitinase_II/V-like_cat"/>
</dbReference>
<dbReference type="GO" id="GO:0008061">
    <property type="term" value="F:chitin binding"/>
    <property type="evidence" value="ECO:0007669"/>
    <property type="project" value="InterPro"/>
</dbReference>
<reference evidence="11" key="1">
    <citation type="submission" date="2022-07" db="EMBL/GenBank/DDBJ databases">
        <title>Phylogenomic reconstructions and comparative analyses of Kickxellomycotina fungi.</title>
        <authorList>
            <person name="Reynolds N.K."/>
            <person name="Stajich J.E."/>
            <person name="Barry K."/>
            <person name="Grigoriev I.V."/>
            <person name="Crous P."/>
            <person name="Smith M.E."/>
        </authorList>
    </citation>
    <scope>NUCLEOTIDE SEQUENCE</scope>
    <source>
        <strain evidence="11">NRRL 1566</strain>
    </source>
</reference>
<dbReference type="SUPFAM" id="SSF54556">
    <property type="entry name" value="Chitinase insertion domain"/>
    <property type="match status" value="1"/>
</dbReference>
<keyword evidence="12" id="KW-1185">Reference proteome</keyword>
<keyword evidence="4" id="KW-0119">Carbohydrate metabolism</keyword>
<keyword evidence="5 7" id="KW-0326">Glycosidase</keyword>
<evidence type="ECO:0000256" key="2">
    <source>
        <dbReference type="ARBA" id="ARBA00022801"/>
    </source>
</evidence>
<dbReference type="InterPro" id="IPR001579">
    <property type="entry name" value="Glyco_hydro_18_chit_AS"/>
</dbReference>
<evidence type="ECO:0000256" key="6">
    <source>
        <dbReference type="ARBA" id="ARBA00023326"/>
    </source>
</evidence>
<accession>A0A9W8IAG0</accession>
<dbReference type="GO" id="GO:0008843">
    <property type="term" value="F:endochitinase activity"/>
    <property type="evidence" value="ECO:0007669"/>
    <property type="project" value="UniProtKB-EC"/>
</dbReference>
<keyword evidence="6" id="KW-0624">Polysaccharide degradation</keyword>
<dbReference type="Gene3D" id="3.20.20.80">
    <property type="entry name" value="Glycosidases"/>
    <property type="match status" value="1"/>
</dbReference>
<sequence length="705" mass="76188">MSSLIVAIFLLCILGIADAENTCGPSSRYVVAYYPTWKRQSLMNIDWSKISHLNVAFGIPTDSGEFTFDGEWFLPQLVKEAHKENTKISISIGGWTGSNRMSTIMRDMHKRAALIRSIGAFIDKYELDGVDIDWEYVGRQASKCNRVVPAEDAANFMRFLRALRASLHARFSDSEKLISLAVAVEPFHNQDGPLKDVSPYAEYVDFASIMAFDVNGPWGNSTGPNAPLEYQRNRGAPFSLTQAVTQWLDAKWPADKLVAGVSFHGHSMTTRNVLAAKDGAEMYTPIDKDVPQGDPEDGLWYDVCENTNAMSGVWQYRHLRDQGLLKTANSTGEEWIRVWDHRSSTPWLYNPQMRRFISYDDPESVERKVEFVKSKNLKGMMVWSLHADYNHELLNAVNRIGSLCRGPRSDSDEPQSTHEAQPSSSSSSSSSWSPTAPFATLSTASHITTSSASAAEYNSSSSSEEASSPTTSPDASSSESSVSEPENSPTSSESSMSTASGKSILFDSMGVPYMMVNGQSTQVPSDLAEKLMQVAEPTSSSSASDLTATTVETTSADALPTAPLAIPVADNLAKSHSPNRPTATALASLTSRTGLSVPTNLFNTPQIPKLTDTQDALSEPTGLLGSLAKQDQSSSGFAATFFLPLDTSSAQDSASKQATTVIPFWQMMSSAKAESEHASDSLTASANSASSTSDPLATTTSSSST</sequence>
<dbReference type="Pfam" id="PF00704">
    <property type="entry name" value="Glyco_hydro_18"/>
    <property type="match status" value="1"/>
</dbReference>
<dbReference type="Gene3D" id="3.10.50.10">
    <property type="match status" value="1"/>
</dbReference>
<evidence type="ECO:0000259" key="10">
    <source>
        <dbReference type="PROSITE" id="PS51910"/>
    </source>
</evidence>
<evidence type="ECO:0000256" key="3">
    <source>
        <dbReference type="ARBA" id="ARBA00023024"/>
    </source>
</evidence>
<keyword evidence="9" id="KW-0732">Signal</keyword>
<dbReference type="EMBL" id="JANBUW010000006">
    <property type="protein sequence ID" value="KAJ2851996.1"/>
    <property type="molecule type" value="Genomic_DNA"/>
</dbReference>
<evidence type="ECO:0000256" key="5">
    <source>
        <dbReference type="ARBA" id="ARBA00023295"/>
    </source>
</evidence>
<feature type="region of interest" description="Disordered" evidence="8">
    <location>
        <begin position="455"/>
        <end position="499"/>
    </location>
</feature>
<dbReference type="PROSITE" id="PS01095">
    <property type="entry name" value="GH18_1"/>
    <property type="match status" value="1"/>
</dbReference>
<feature type="chain" id="PRO_5040859303" description="GH18 domain-containing protein" evidence="9">
    <location>
        <begin position="20"/>
        <end position="705"/>
    </location>
</feature>
<dbReference type="AlphaFoldDB" id="A0A9W8IAG0"/>
<evidence type="ECO:0000256" key="8">
    <source>
        <dbReference type="SAM" id="MobiDB-lite"/>
    </source>
</evidence>
<evidence type="ECO:0000256" key="4">
    <source>
        <dbReference type="ARBA" id="ARBA00023277"/>
    </source>
</evidence>
<dbReference type="SMART" id="SM00636">
    <property type="entry name" value="Glyco_18"/>
    <property type="match status" value="1"/>
</dbReference>
<dbReference type="GO" id="GO:0006032">
    <property type="term" value="P:chitin catabolic process"/>
    <property type="evidence" value="ECO:0007669"/>
    <property type="project" value="UniProtKB-KW"/>
</dbReference>
<evidence type="ECO:0000313" key="11">
    <source>
        <dbReference type="EMBL" id="KAJ2851996.1"/>
    </source>
</evidence>
<gene>
    <name evidence="11" type="ORF">IWW36_000575</name>
</gene>
<name>A0A9W8IAG0_9FUNG</name>
<dbReference type="InterPro" id="IPR017853">
    <property type="entry name" value="GH"/>
</dbReference>
<dbReference type="PANTHER" id="PTHR11177">
    <property type="entry name" value="CHITINASE"/>
    <property type="match status" value="1"/>
</dbReference>
<comment type="caution">
    <text evidence="11">The sequence shown here is derived from an EMBL/GenBank/DDBJ whole genome shotgun (WGS) entry which is preliminary data.</text>
</comment>
<keyword evidence="3" id="KW-0146">Chitin degradation</keyword>
<dbReference type="GO" id="GO:0000272">
    <property type="term" value="P:polysaccharide catabolic process"/>
    <property type="evidence" value="ECO:0007669"/>
    <property type="project" value="UniProtKB-KW"/>
</dbReference>
<keyword evidence="2 7" id="KW-0378">Hydrolase</keyword>
<feature type="region of interest" description="Disordered" evidence="8">
    <location>
        <begin position="405"/>
        <end position="435"/>
    </location>
</feature>
<feature type="region of interest" description="Disordered" evidence="8">
    <location>
        <begin position="673"/>
        <end position="705"/>
    </location>
</feature>
<feature type="compositionally biased region" description="Low complexity" evidence="8">
    <location>
        <begin position="680"/>
        <end position="694"/>
    </location>
</feature>
<dbReference type="GO" id="GO:0005576">
    <property type="term" value="C:extracellular region"/>
    <property type="evidence" value="ECO:0007669"/>
    <property type="project" value="TreeGrafter"/>
</dbReference>
<evidence type="ECO:0000256" key="9">
    <source>
        <dbReference type="SAM" id="SignalP"/>
    </source>
</evidence>
<protein>
    <recommendedName>
        <fullName evidence="10">GH18 domain-containing protein</fullName>
    </recommendedName>
</protein>
<dbReference type="InterPro" id="IPR001223">
    <property type="entry name" value="Glyco_hydro18_cat"/>
</dbReference>
<feature type="signal peptide" evidence="9">
    <location>
        <begin position="1"/>
        <end position="19"/>
    </location>
</feature>
<feature type="compositionally biased region" description="Polar residues" evidence="8">
    <location>
        <begin position="695"/>
        <end position="705"/>
    </location>
</feature>
<organism evidence="11 12">
    <name type="scientific">Coemansia brasiliensis</name>
    <dbReference type="NCBI Taxonomy" id="2650707"/>
    <lineage>
        <taxon>Eukaryota</taxon>
        <taxon>Fungi</taxon>
        <taxon>Fungi incertae sedis</taxon>
        <taxon>Zoopagomycota</taxon>
        <taxon>Kickxellomycotina</taxon>
        <taxon>Kickxellomycetes</taxon>
        <taxon>Kickxellales</taxon>
        <taxon>Kickxellaceae</taxon>
        <taxon>Coemansia</taxon>
    </lineage>
</organism>
<comment type="catalytic activity">
    <reaction evidence="1">
        <text>Random endo-hydrolysis of N-acetyl-beta-D-glucosaminide (1-&gt;4)-beta-linkages in chitin and chitodextrins.</text>
        <dbReference type="EC" id="3.2.1.14"/>
    </reaction>
</comment>
<dbReference type="Proteomes" id="UP001139887">
    <property type="component" value="Unassembled WGS sequence"/>
</dbReference>
<proteinExistence type="predicted"/>
<dbReference type="SUPFAM" id="SSF51445">
    <property type="entry name" value="(Trans)glycosidases"/>
    <property type="match status" value="1"/>
</dbReference>
<dbReference type="InterPro" id="IPR029070">
    <property type="entry name" value="Chitinase_insertion_sf"/>
</dbReference>
<evidence type="ECO:0000256" key="1">
    <source>
        <dbReference type="ARBA" id="ARBA00000822"/>
    </source>
</evidence>
<evidence type="ECO:0000256" key="7">
    <source>
        <dbReference type="RuleBase" id="RU000489"/>
    </source>
</evidence>
<evidence type="ECO:0000313" key="12">
    <source>
        <dbReference type="Proteomes" id="UP001139887"/>
    </source>
</evidence>
<dbReference type="PANTHER" id="PTHR11177:SF392">
    <property type="entry name" value="HAP41P"/>
    <property type="match status" value="1"/>
</dbReference>
<dbReference type="OrthoDB" id="76388at2759"/>
<feature type="compositionally biased region" description="Low complexity" evidence="8">
    <location>
        <begin position="423"/>
        <end position="435"/>
    </location>
</feature>
<dbReference type="PROSITE" id="PS51910">
    <property type="entry name" value="GH18_2"/>
    <property type="match status" value="1"/>
</dbReference>